<dbReference type="SMART" id="SM01041">
    <property type="entry name" value="BRO1"/>
    <property type="match status" value="1"/>
</dbReference>
<dbReference type="Gene3D" id="1.20.140.50">
    <property type="entry name" value="alix/aip1 like domains"/>
    <property type="match status" value="1"/>
</dbReference>
<reference evidence="3 5" key="1">
    <citation type="journal article" date="2011" name="Science">
        <title>Comparative functional genomics of the fission yeasts.</title>
        <authorList>
            <person name="Rhind N."/>
            <person name="Chen Z."/>
            <person name="Yassour M."/>
            <person name="Thompson D.A."/>
            <person name="Haas B.J."/>
            <person name="Habib N."/>
            <person name="Wapinski I."/>
            <person name="Roy S."/>
            <person name="Lin M.F."/>
            <person name="Heiman D.I."/>
            <person name="Young S.K."/>
            <person name="Furuya K."/>
            <person name="Guo Y."/>
            <person name="Pidoux A."/>
            <person name="Chen H.M."/>
            <person name="Robbertse B."/>
            <person name="Goldberg J.M."/>
            <person name="Aoki K."/>
            <person name="Bayne E.H."/>
            <person name="Berlin A.M."/>
            <person name="Desjardins C.A."/>
            <person name="Dobbs E."/>
            <person name="Dukaj L."/>
            <person name="Fan L."/>
            <person name="FitzGerald M.G."/>
            <person name="French C."/>
            <person name="Gujja S."/>
            <person name="Hansen K."/>
            <person name="Keifenheim D."/>
            <person name="Levin J.Z."/>
            <person name="Mosher R.A."/>
            <person name="Mueller C.A."/>
            <person name="Pfiffner J."/>
            <person name="Priest M."/>
            <person name="Russ C."/>
            <person name="Smialowska A."/>
            <person name="Swoboda P."/>
            <person name="Sykes S.M."/>
            <person name="Vaughn M."/>
            <person name="Vengrova S."/>
            <person name="Yoder R."/>
            <person name="Zeng Q."/>
            <person name="Allshire R."/>
            <person name="Baulcombe D."/>
            <person name="Birren B.W."/>
            <person name="Brown W."/>
            <person name="Ekwall K."/>
            <person name="Kellis M."/>
            <person name="Leatherwood J."/>
            <person name="Levin H."/>
            <person name="Margalit H."/>
            <person name="Martienssen R."/>
            <person name="Nieduszynski C.A."/>
            <person name="Spatafora J.W."/>
            <person name="Friedman N."/>
            <person name="Dalgaard J.Z."/>
            <person name="Baumann P."/>
            <person name="Niki H."/>
            <person name="Regev A."/>
            <person name="Nusbaum C."/>
        </authorList>
    </citation>
    <scope>NUCLEOTIDE SEQUENCE [LARGE SCALE GENOMIC DNA]</scope>
    <source>
        <strain evidence="5">yFS275 / FY16936</strain>
    </source>
</reference>
<dbReference type="VEuPathDB" id="FungiDB:SJAG_03891"/>
<dbReference type="EMBL" id="KE651167">
    <property type="protein sequence ID" value="EEB08725.1"/>
    <property type="molecule type" value="Genomic_DNA"/>
</dbReference>
<dbReference type="OMA" id="WEHCFLA"/>
<dbReference type="STRING" id="402676.B6K5C1"/>
<evidence type="ECO:0000313" key="4">
    <source>
        <dbReference type="JaponicusDB" id="SJAG_03891"/>
    </source>
</evidence>
<dbReference type="GO" id="GO:0005768">
    <property type="term" value="C:endosome"/>
    <property type="evidence" value="ECO:0000318"/>
    <property type="project" value="GO_Central"/>
</dbReference>
<dbReference type="GO" id="GO:0007084">
    <property type="term" value="P:mitotic nuclear membrane reassembly"/>
    <property type="evidence" value="ECO:0000315"/>
    <property type="project" value="JaponicusDB"/>
</dbReference>
<evidence type="ECO:0000313" key="5">
    <source>
        <dbReference type="Proteomes" id="UP000001744"/>
    </source>
</evidence>
<dbReference type="Pfam" id="PF03097">
    <property type="entry name" value="BRO1"/>
    <property type="match status" value="1"/>
</dbReference>
<proteinExistence type="inferred from homology"/>
<dbReference type="Gene3D" id="1.25.40.280">
    <property type="entry name" value="alix/aip1 like domains"/>
    <property type="match status" value="1"/>
</dbReference>
<dbReference type="PANTHER" id="PTHR23030">
    <property type="entry name" value="PCD6 INTERACTING PROTEIN-RELATED"/>
    <property type="match status" value="1"/>
</dbReference>
<feature type="domain" description="BRO1" evidence="2">
    <location>
        <begin position="2"/>
        <end position="387"/>
    </location>
</feature>
<dbReference type="GO" id="GO:0044732">
    <property type="term" value="C:mitotic spindle pole body"/>
    <property type="evidence" value="ECO:0000269"/>
    <property type="project" value="JaponicusDB"/>
</dbReference>
<keyword evidence="5" id="KW-1185">Reference proteome</keyword>
<dbReference type="Gene3D" id="1.20.120.560">
    <property type="entry name" value="alix/aip1 in complex with the ypdl late domain"/>
    <property type="match status" value="1"/>
</dbReference>
<dbReference type="Proteomes" id="UP000001744">
    <property type="component" value="Unassembled WGS sequence"/>
</dbReference>
<dbReference type="PANTHER" id="PTHR23030:SF39">
    <property type="entry name" value="PROGRAMMED CELL DEATH 6-INTERACTING PROTEIN"/>
    <property type="match status" value="1"/>
</dbReference>
<dbReference type="AlphaFoldDB" id="B6K5C1"/>
<dbReference type="GeneID" id="7050528"/>
<dbReference type="PROSITE" id="PS51180">
    <property type="entry name" value="BRO1"/>
    <property type="match status" value="1"/>
</dbReference>
<dbReference type="Pfam" id="PF13949">
    <property type="entry name" value="ALIX_LYPXL_bnd"/>
    <property type="match status" value="1"/>
</dbReference>
<dbReference type="RefSeq" id="XP_002175018.1">
    <property type="nucleotide sequence ID" value="XM_002174982.2"/>
</dbReference>
<evidence type="ECO:0000313" key="3">
    <source>
        <dbReference type="EMBL" id="EEB08725.1"/>
    </source>
</evidence>
<dbReference type="CDD" id="cd09241">
    <property type="entry name" value="BRO1_ScRim20-like"/>
    <property type="match status" value="1"/>
</dbReference>
<dbReference type="InterPro" id="IPR025304">
    <property type="entry name" value="ALIX_V_dom"/>
</dbReference>
<dbReference type="eggNOG" id="KOG2220">
    <property type="taxonomic scope" value="Eukaryota"/>
</dbReference>
<evidence type="ECO:0000259" key="2">
    <source>
        <dbReference type="PROSITE" id="PS51180"/>
    </source>
</evidence>
<dbReference type="GO" id="GO:0005635">
    <property type="term" value="C:nuclear envelope"/>
    <property type="evidence" value="ECO:0000269"/>
    <property type="project" value="JaponicusDB"/>
</dbReference>
<name>B6K5C1_SCHJY</name>
<dbReference type="JaponicusDB" id="SJAG_03891">
    <property type="gene designation" value="alx1"/>
</dbReference>
<dbReference type="OrthoDB" id="64867at2759"/>
<accession>B6K5C1</accession>
<organism evidence="3 5">
    <name type="scientific">Schizosaccharomyces japonicus (strain yFS275 / FY16936)</name>
    <name type="common">Fission yeast</name>
    <dbReference type="NCBI Taxonomy" id="402676"/>
    <lineage>
        <taxon>Eukaryota</taxon>
        <taxon>Fungi</taxon>
        <taxon>Dikarya</taxon>
        <taxon>Ascomycota</taxon>
        <taxon>Taphrinomycotina</taxon>
        <taxon>Schizosaccharomycetes</taxon>
        <taxon>Schizosaccharomycetales</taxon>
        <taxon>Schizosaccharomycetaceae</taxon>
        <taxon>Schizosaccharomyces</taxon>
    </lineage>
</organism>
<dbReference type="HOGENOM" id="CLU_388384_0_0_1"/>
<protein>
    <submittedName>
        <fullName evidence="3">BRO1 domain-containing protein</fullName>
    </submittedName>
</protein>
<evidence type="ECO:0000256" key="1">
    <source>
        <dbReference type="ARBA" id="ARBA00038154"/>
    </source>
</evidence>
<dbReference type="InterPro" id="IPR038499">
    <property type="entry name" value="BRO1_sf"/>
</dbReference>
<sequence>MEIISINGKNSLPYDFQKFCKYLENEHCLNEDKLTQDINELALARDQLSKKRYSDNYLVLLDKYEAMLRVLEQKYSNAVPYPFAWSTSISPSRVEQFSSLYFEHGSLLFQRAAVCTQLAQECMQNDVVDSVKACQYLQASAGTFKFIYQKYVFPDSEDLRLELLKGYEHVCLAYAQACVLFKAIEKKSVRVSILAKIASQVAVYFTQAESYMRQAESVPNYIFVLLKTNYFYYKAIAHQHFAKVALESSKFGVQVGHLNCLIDACRNVLKQSSIPSTNTIKTNAQDLLTIVEPELTIAMRDNDLIHLEAVPTSKELASLEKIDMVRSIVPQNLEDEPKVNACFLDALVSTSVYLRYKNLSERAISLKKDAISKLETLTDAGNELVSLFEISLQKQTSSSFSQNAYNDIIHYSKEIKRLGGTLVLSEAENQLNQLIQKTTKTLTESKKLLQLDDSQDSALRLKYGTDRWKREATEHAARSLLLTLQEHELSLRNACEGKANLDTKLRKYTSVLLYLESDTKQLFSQLENNSNPPSADELRLREDVQSSLTTWKQIQSHRQELHSISLPENTLELLNRGGKEQAELLMKNFQQELHNQFNIEQQELEQSLLFEKIQAQLSQLQTMRSLTKKGNDIESLYDQLTDGYQRFIELREELTTGLKFVNDLYDLVHLSHGRCMKFCDSRNVEAKQIISNLESRVESPTKLPKAGVFDPTVHKIRFQKKRE</sequence>
<comment type="similarity">
    <text evidence="1">Belongs to the palA/RIM20 family.</text>
</comment>
<dbReference type="InterPro" id="IPR004328">
    <property type="entry name" value="BRO1_dom"/>
</dbReference>
<gene>
    <name evidence="4" type="primary">alx1</name>
    <name evidence="3" type="ORF">SJAG_03891</name>
</gene>